<dbReference type="AlphaFoldDB" id="A0A5N5ZZT6"/>
<dbReference type="InterPro" id="IPR036426">
    <property type="entry name" value="Bulb-type_lectin_dom_sf"/>
</dbReference>
<dbReference type="PANTHER" id="PTHR30521:SF5">
    <property type="entry name" value="BLR4509 PROTEIN"/>
    <property type="match status" value="1"/>
</dbReference>
<dbReference type="GO" id="GO:0004601">
    <property type="term" value="F:peroxidase activity"/>
    <property type="evidence" value="ECO:0007669"/>
    <property type="project" value="UniProtKB-KW"/>
</dbReference>
<organism evidence="9 10">
    <name type="scientific">Streptomyces mimosae</name>
    <dbReference type="NCBI Taxonomy" id="2586635"/>
    <lineage>
        <taxon>Bacteria</taxon>
        <taxon>Bacillati</taxon>
        <taxon>Actinomycetota</taxon>
        <taxon>Actinomycetes</taxon>
        <taxon>Kitasatosporales</taxon>
        <taxon>Streptomycetaceae</taxon>
        <taxon>Streptomyces</taxon>
    </lineage>
</organism>
<dbReference type="InterPro" id="IPR006314">
    <property type="entry name" value="Dyp_peroxidase"/>
</dbReference>
<keyword evidence="2 9" id="KW-0575">Peroxidase</keyword>
<dbReference type="InterPro" id="IPR049509">
    <property type="entry name" value="DyP_N"/>
</dbReference>
<evidence type="ECO:0000256" key="5">
    <source>
        <dbReference type="ARBA" id="ARBA00023004"/>
    </source>
</evidence>
<keyword evidence="10" id="KW-1185">Reference proteome</keyword>
<evidence type="ECO:0000313" key="10">
    <source>
        <dbReference type="Proteomes" id="UP000314251"/>
    </source>
</evidence>
<gene>
    <name evidence="9" type="ORF">FH607_026365</name>
</gene>
<dbReference type="GO" id="GO:0046872">
    <property type="term" value="F:metal ion binding"/>
    <property type="evidence" value="ECO:0007669"/>
    <property type="project" value="UniProtKB-KW"/>
</dbReference>
<dbReference type="SMART" id="SM00108">
    <property type="entry name" value="B_lectin"/>
    <property type="match status" value="1"/>
</dbReference>
<feature type="region of interest" description="Disordered" evidence="7">
    <location>
        <begin position="1"/>
        <end position="42"/>
    </location>
</feature>
<evidence type="ECO:0000313" key="9">
    <source>
        <dbReference type="EMBL" id="KAB8161166.1"/>
    </source>
</evidence>
<keyword evidence="3" id="KW-0479">Metal-binding</keyword>
<dbReference type="SUPFAM" id="SSF54909">
    <property type="entry name" value="Dimeric alpha+beta barrel"/>
    <property type="match status" value="1"/>
</dbReference>
<keyword evidence="4" id="KW-0560">Oxidoreductase</keyword>
<accession>A0A5N5ZZT6</accession>
<proteinExistence type="inferred from homology"/>
<feature type="region of interest" description="Disordered" evidence="7">
    <location>
        <begin position="343"/>
        <end position="363"/>
    </location>
</feature>
<evidence type="ECO:0000256" key="3">
    <source>
        <dbReference type="ARBA" id="ARBA00022723"/>
    </source>
</evidence>
<dbReference type="PROSITE" id="PS50927">
    <property type="entry name" value="BULB_LECTIN"/>
    <property type="match status" value="1"/>
</dbReference>
<evidence type="ECO:0000256" key="6">
    <source>
        <dbReference type="ARBA" id="ARBA00025737"/>
    </source>
</evidence>
<keyword evidence="5" id="KW-0408">Iron</keyword>
<dbReference type="PANTHER" id="PTHR30521">
    <property type="entry name" value="DEFERROCHELATASE/PEROXIDASE"/>
    <property type="match status" value="1"/>
</dbReference>
<feature type="region of interest" description="Disordered" evidence="7">
    <location>
        <begin position="230"/>
        <end position="260"/>
    </location>
</feature>
<protein>
    <submittedName>
        <fullName evidence="9">Dyp-type peroxidase</fullName>
    </submittedName>
</protein>
<dbReference type="NCBIfam" id="TIGR01413">
    <property type="entry name" value="Dyp_perox_fam"/>
    <property type="match status" value="1"/>
</dbReference>
<comment type="similarity">
    <text evidence="6">Belongs to the DyP-type peroxidase family.</text>
</comment>
<evidence type="ECO:0000259" key="8">
    <source>
        <dbReference type="PROSITE" id="PS50927"/>
    </source>
</evidence>
<dbReference type="OrthoDB" id="236246at2"/>
<evidence type="ECO:0000256" key="7">
    <source>
        <dbReference type="SAM" id="MobiDB-lite"/>
    </source>
</evidence>
<dbReference type="PROSITE" id="PS51404">
    <property type="entry name" value="DYP_PEROXIDASE"/>
    <property type="match status" value="1"/>
</dbReference>
<dbReference type="GO" id="GO:0020037">
    <property type="term" value="F:heme binding"/>
    <property type="evidence" value="ECO:0007669"/>
    <property type="project" value="InterPro"/>
</dbReference>
<dbReference type="EMBL" id="VDLY02000021">
    <property type="protein sequence ID" value="KAB8161166.1"/>
    <property type="molecule type" value="Genomic_DNA"/>
</dbReference>
<dbReference type="Gene3D" id="2.90.10.10">
    <property type="entry name" value="Bulb-type lectin domain"/>
    <property type="match status" value="1"/>
</dbReference>
<dbReference type="Proteomes" id="UP000314251">
    <property type="component" value="Unassembled WGS sequence"/>
</dbReference>
<dbReference type="GO" id="GO:0005829">
    <property type="term" value="C:cytosol"/>
    <property type="evidence" value="ECO:0007669"/>
    <property type="project" value="TreeGrafter"/>
</dbReference>
<evidence type="ECO:0000256" key="4">
    <source>
        <dbReference type="ARBA" id="ARBA00023002"/>
    </source>
</evidence>
<dbReference type="SUPFAM" id="SSF51110">
    <property type="entry name" value="alpha-D-mannose-specific plant lectins"/>
    <property type="match status" value="1"/>
</dbReference>
<name>A0A5N5ZZT6_9ACTN</name>
<dbReference type="InterPro" id="IPR011008">
    <property type="entry name" value="Dimeric_a/b-barrel"/>
</dbReference>
<sequence>MPPSSEPSTATTSETAVSETATSARVPTQSPTPEAESLPLRQSTEIQGDILAGFKKDHVHLLLLAFGERDQAREWLDRLRHRVATTREVADFNRQFSRARRARAGVDPERHHAIWRSVSLTHAGLTELIGGAPYTDVPRGTTQEAFFQGPARRAERLGDTDASAPEHWLFGAVGQPAVHAVLTLAADRPEDLARALAEERDEAGDSGLTVVFEQPAGTLAGSLRGREHFGFKDGISQPGVRDFDEPDPDDPEHQLGKPGTRIVPAGEFLVGHEKDHRLPDWLPEWMRDGSFHVVRRLAQDVPGWWAQMADLVADLKQRNAVPPGATSEWLAARLMGRWRSGAPLTKYPDADPHPDPETEADNDILYGDDQLGRAVPLCAHLRKTNPRDGLLARVTDPEPVPLKGALDGRRIIRRGVPYGERFDPTGGAENGPDAPRGLVFVAYQGDLVAQFEFVQRSWVDAEAFPEREVQVGRDAVIGRGSQASFPVHGSPDAHVPLTLRQFVRTEGALYAFTPSLTALRLLAAGEIPPGGPPPEDRVLAAPMVLRRGEVISSGKARLRFEDDGDLRVRDDREEVTWQAGYTGGRSGRAEFWEDGRLALVDADGAAVWATPTEGNEGAVLVVGADGDVAVRAADGGVLWRTDTAH</sequence>
<comment type="cofactor">
    <cofactor evidence="1">
        <name>heme b</name>
        <dbReference type="ChEBI" id="CHEBI:60344"/>
    </cofactor>
</comment>
<feature type="compositionally biased region" description="Low complexity" evidence="7">
    <location>
        <begin position="1"/>
        <end position="24"/>
    </location>
</feature>
<evidence type="ECO:0000256" key="1">
    <source>
        <dbReference type="ARBA" id="ARBA00001970"/>
    </source>
</evidence>
<dbReference type="InterPro" id="IPR001480">
    <property type="entry name" value="Bulb-type_lectin_dom"/>
</dbReference>
<feature type="domain" description="Bulb-type lectin" evidence="8">
    <location>
        <begin position="536"/>
        <end position="643"/>
    </location>
</feature>
<evidence type="ECO:0000256" key="2">
    <source>
        <dbReference type="ARBA" id="ARBA00022559"/>
    </source>
</evidence>
<reference evidence="9" key="1">
    <citation type="submission" date="2019-10" db="EMBL/GenBank/DDBJ databases">
        <title>Nonomuraea sp. nov., isolated from Phyllanthus amarus.</title>
        <authorList>
            <person name="Klykleung N."/>
            <person name="Tanasupawat S."/>
        </authorList>
    </citation>
    <scope>NUCLEOTIDE SEQUENCE [LARGE SCALE GENOMIC DNA]</scope>
    <source>
        <strain evidence="9">3MP-10</strain>
    </source>
</reference>
<dbReference type="Pfam" id="PF21105">
    <property type="entry name" value="DyP_N"/>
    <property type="match status" value="1"/>
</dbReference>
<comment type="caution">
    <text evidence="9">The sequence shown here is derived from an EMBL/GenBank/DDBJ whole genome shotgun (WGS) entry which is preliminary data.</text>
</comment>